<evidence type="ECO:0000259" key="4">
    <source>
        <dbReference type="Pfam" id="PF06429"/>
    </source>
</evidence>
<gene>
    <name evidence="6" type="ORF">ACFSBK_03295</name>
</gene>
<keyword evidence="7" id="KW-1185">Reference proteome</keyword>
<dbReference type="Pfam" id="PF06429">
    <property type="entry name" value="Flg_bbr_C"/>
    <property type="match status" value="1"/>
</dbReference>
<sequence>MIRSIDTLSRNFDILQKKQENISANVANINTAGYKSQELIQSTLASKPMVNHLGGPLLNQQNDIGSFTFGNQIDEVYTNFEQGGLKGTASITDIALQSDGFFTIAGDDGQTYYTRNGNFTANADGELVTQEGHHVMGIDAGGQPTFIPAGGMDFSVDSTGNINGTGLRLLVTEFNDPSTLTSVGDTLYTGQGGTAMNGGVTIYQSMVETSNVKTADEITNLMMVSREFGANQKMLNAADETLKKSVNEIGRV</sequence>
<feature type="domain" description="Flagellar basal-body/hook protein C-terminal" evidence="4">
    <location>
        <begin position="204"/>
        <end position="247"/>
    </location>
</feature>
<accession>A0ABW4NM61</accession>
<dbReference type="InterPro" id="IPR010930">
    <property type="entry name" value="Flg_bb/hook_C_dom"/>
</dbReference>
<proteinExistence type="inferred from homology"/>
<dbReference type="EMBL" id="JBHUFF010000008">
    <property type="protein sequence ID" value="MFD1798886.1"/>
    <property type="molecule type" value="Genomic_DNA"/>
</dbReference>
<feature type="domain" description="Flagellar hook protein FlgE/F/G-like D1" evidence="5">
    <location>
        <begin position="95"/>
        <end position="163"/>
    </location>
</feature>
<dbReference type="InterPro" id="IPR037925">
    <property type="entry name" value="FlgE/F/G-like"/>
</dbReference>
<keyword evidence="6" id="KW-0969">Cilium</keyword>
<evidence type="ECO:0000313" key="7">
    <source>
        <dbReference type="Proteomes" id="UP001597285"/>
    </source>
</evidence>
<evidence type="ECO:0000256" key="2">
    <source>
        <dbReference type="RuleBase" id="RU362116"/>
    </source>
</evidence>
<dbReference type="PANTHER" id="PTHR30435">
    <property type="entry name" value="FLAGELLAR PROTEIN"/>
    <property type="match status" value="1"/>
</dbReference>
<organism evidence="6 7">
    <name type="scientific">Carnobacterium antarcticum</name>
    <dbReference type="NCBI Taxonomy" id="2126436"/>
    <lineage>
        <taxon>Bacteria</taxon>
        <taxon>Bacillati</taxon>
        <taxon>Bacillota</taxon>
        <taxon>Bacilli</taxon>
        <taxon>Lactobacillales</taxon>
        <taxon>Carnobacteriaceae</taxon>
        <taxon>Carnobacterium</taxon>
    </lineage>
</organism>
<protein>
    <submittedName>
        <fullName evidence="6">Flagellar hook-basal body protein</fullName>
    </submittedName>
</protein>
<dbReference type="NCBIfam" id="TIGR03506">
    <property type="entry name" value="FlgEFG_subfam"/>
    <property type="match status" value="1"/>
</dbReference>
<comment type="subcellular location">
    <subcellularLocation>
        <location evidence="2">Bacterial flagellum basal body</location>
    </subcellularLocation>
</comment>
<dbReference type="Pfam" id="PF22692">
    <property type="entry name" value="LlgE_F_G_D1"/>
    <property type="match status" value="1"/>
</dbReference>
<comment type="caution">
    <text evidence="6">The sequence shown here is derived from an EMBL/GenBank/DDBJ whole genome shotgun (WGS) entry which is preliminary data.</text>
</comment>
<keyword evidence="2" id="KW-0975">Bacterial flagellum</keyword>
<comment type="similarity">
    <text evidence="1 2">Belongs to the flagella basal body rod proteins family.</text>
</comment>
<evidence type="ECO:0000256" key="1">
    <source>
        <dbReference type="ARBA" id="ARBA00009677"/>
    </source>
</evidence>
<name>A0ABW4NM61_9LACT</name>
<keyword evidence="6" id="KW-0966">Cell projection</keyword>
<keyword evidence="6" id="KW-0282">Flagellum</keyword>
<reference evidence="7" key="1">
    <citation type="journal article" date="2019" name="Int. J. Syst. Evol. Microbiol.">
        <title>The Global Catalogue of Microorganisms (GCM) 10K type strain sequencing project: providing services to taxonomists for standard genome sequencing and annotation.</title>
        <authorList>
            <consortium name="The Broad Institute Genomics Platform"/>
            <consortium name="The Broad Institute Genome Sequencing Center for Infectious Disease"/>
            <person name="Wu L."/>
            <person name="Ma J."/>
        </authorList>
    </citation>
    <scope>NUCLEOTIDE SEQUENCE [LARGE SCALE GENOMIC DNA]</scope>
    <source>
        <strain evidence="7">KCTC 42143</strain>
    </source>
</reference>
<dbReference type="InterPro" id="IPR001444">
    <property type="entry name" value="Flag_bb_rod_N"/>
</dbReference>
<evidence type="ECO:0000259" key="3">
    <source>
        <dbReference type="Pfam" id="PF00460"/>
    </source>
</evidence>
<dbReference type="InterPro" id="IPR053967">
    <property type="entry name" value="LlgE_F_G-like_D1"/>
</dbReference>
<dbReference type="RefSeq" id="WP_058919284.1">
    <property type="nucleotide sequence ID" value="NZ_JBHSQC010000015.1"/>
</dbReference>
<dbReference type="PANTHER" id="PTHR30435:SF19">
    <property type="entry name" value="FLAGELLAR BASAL-BODY ROD PROTEIN FLGG"/>
    <property type="match status" value="1"/>
</dbReference>
<dbReference type="SUPFAM" id="SSF117143">
    <property type="entry name" value="Flagellar hook protein flgE"/>
    <property type="match status" value="1"/>
</dbReference>
<dbReference type="Proteomes" id="UP001597285">
    <property type="component" value="Unassembled WGS sequence"/>
</dbReference>
<dbReference type="Pfam" id="PF00460">
    <property type="entry name" value="Flg_bb_rod"/>
    <property type="match status" value="1"/>
</dbReference>
<dbReference type="InterPro" id="IPR020013">
    <property type="entry name" value="Flagellar_FlgE/F/G"/>
</dbReference>
<evidence type="ECO:0000313" key="6">
    <source>
        <dbReference type="EMBL" id="MFD1798886.1"/>
    </source>
</evidence>
<feature type="domain" description="Flagellar basal body rod protein N-terminal" evidence="3">
    <location>
        <begin position="16"/>
        <end position="35"/>
    </location>
</feature>
<evidence type="ECO:0000259" key="5">
    <source>
        <dbReference type="Pfam" id="PF22692"/>
    </source>
</evidence>